<name>A0AAD5T8T6_9FUNG</name>
<proteinExistence type="predicted"/>
<protein>
    <submittedName>
        <fullName evidence="1">Uncharacterized protein</fullName>
    </submittedName>
</protein>
<dbReference type="AlphaFoldDB" id="A0AAD5T8T6"/>
<evidence type="ECO:0000313" key="2">
    <source>
        <dbReference type="Proteomes" id="UP001211907"/>
    </source>
</evidence>
<sequence>MLDTKIDPVCENLVVVGVVDVVVCIKDAKLDDITVEIVVLEVRIVVGVVKVIDAVKVGKDVDVDNVTKDGKTFKLVDDVNIKVAAVKELEFNLPNTIDDKDMMLVLVLGEF</sequence>
<reference evidence="1" key="1">
    <citation type="submission" date="2020-05" db="EMBL/GenBank/DDBJ databases">
        <title>Phylogenomic resolution of chytrid fungi.</title>
        <authorList>
            <person name="Stajich J.E."/>
            <person name="Amses K."/>
            <person name="Simmons R."/>
            <person name="Seto K."/>
            <person name="Myers J."/>
            <person name="Bonds A."/>
            <person name="Quandt C.A."/>
            <person name="Barry K."/>
            <person name="Liu P."/>
            <person name="Grigoriev I."/>
            <person name="Longcore J.E."/>
            <person name="James T.Y."/>
        </authorList>
    </citation>
    <scope>NUCLEOTIDE SEQUENCE</scope>
    <source>
        <strain evidence="1">JEL0513</strain>
    </source>
</reference>
<organism evidence="1 2">
    <name type="scientific">Physocladia obscura</name>
    <dbReference type="NCBI Taxonomy" id="109957"/>
    <lineage>
        <taxon>Eukaryota</taxon>
        <taxon>Fungi</taxon>
        <taxon>Fungi incertae sedis</taxon>
        <taxon>Chytridiomycota</taxon>
        <taxon>Chytridiomycota incertae sedis</taxon>
        <taxon>Chytridiomycetes</taxon>
        <taxon>Chytridiales</taxon>
        <taxon>Chytriomycetaceae</taxon>
        <taxon>Physocladia</taxon>
    </lineage>
</organism>
<evidence type="ECO:0000313" key="1">
    <source>
        <dbReference type="EMBL" id="KAJ3140056.1"/>
    </source>
</evidence>
<keyword evidence="2" id="KW-1185">Reference proteome</keyword>
<dbReference type="Proteomes" id="UP001211907">
    <property type="component" value="Unassembled WGS sequence"/>
</dbReference>
<dbReference type="EMBL" id="JADGJH010000061">
    <property type="protein sequence ID" value="KAJ3140056.1"/>
    <property type="molecule type" value="Genomic_DNA"/>
</dbReference>
<gene>
    <name evidence="1" type="ORF">HK100_010799</name>
</gene>
<accession>A0AAD5T8T6</accession>
<comment type="caution">
    <text evidence="1">The sequence shown here is derived from an EMBL/GenBank/DDBJ whole genome shotgun (WGS) entry which is preliminary data.</text>
</comment>